<protein>
    <submittedName>
        <fullName evidence="2">Uncharacterized protein</fullName>
    </submittedName>
</protein>
<name>A0A015M6E8_RHIIW</name>
<organism evidence="2 3">
    <name type="scientific">Rhizophagus irregularis (strain DAOM 197198w)</name>
    <name type="common">Glomus intraradices</name>
    <dbReference type="NCBI Taxonomy" id="1432141"/>
    <lineage>
        <taxon>Eukaryota</taxon>
        <taxon>Fungi</taxon>
        <taxon>Fungi incertae sedis</taxon>
        <taxon>Mucoromycota</taxon>
        <taxon>Glomeromycotina</taxon>
        <taxon>Glomeromycetes</taxon>
        <taxon>Glomerales</taxon>
        <taxon>Glomeraceae</taxon>
        <taxon>Rhizophagus</taxon>
    </lineage>
</organism>
<evidence type="ECO:0000256" key="1">
    <source>
        <dbReference type="SAM" id="MobiDB-lite"/>
    </source>
</evidence>
<comment type="caution">
    <text evidence="2">The sequence shown here is derived from an EMBL/GenBank/DDBJ whole genome shotgun (WGS) entry which is preliminary data.</text>
</comment>
<feature type="compositionally biased region" description="Polar residues" evidence="1">
    <location>
        <begin position="1"/>
        <end position="11"/>
    </location>
</feature>
<feature type="region of interest" description="Disordered" evidence="1">
    <location>
        <begin position="1"/>
        <end position="41"/>
    </location>
</feature>
<dbReference type="Proteomes" id="UP000022910">
    <property type="component" value="Unassembled WGS sequence"/>
</dbReference>
<feature type="compositionally biased region" description="Basic and acidic residues" evidence="1">
    <location>
        <begin position="20"/>
        <end position="38"/>
    </location>
</feature>
<dbReference type="HOGENOM" id="CLU_009065_3_0_1"/>
<dbReference type="STRING" id="1432141.A0A015M6E8"/>
<dbReference type="EMBL" id="JEMT01024731">
    <property type="protein sequence ID" value="EXX62418.1"/>
    <property type="molecule type" value="Genomic_DNA"/>
</dbReference>
<feature type="compositionally biased region" description="Acidic residues" evidence="1">
    <location>
        <begin position="71"/>
        <end position="92"/>
    </location>
</feature>
<keyword evidence="3" id="KW-1185">Reference proteome</keyword>
<evidence type="ECO:0000313" key="3">
    <source>
        <dbReference type="Proteomes" id="UP000022910"/>
    </source>
</evidence>
<feature type="region of interest" description="Disordered" evidence="1">
    <location>
        <begin position="71"/>
        <end position="102"/>
    </location>
</feature>
<reference evidence="2 3" key="1">
    <citation type="submission" date="2014-02" db="EMBL/GenBank/DDBJ databases">
        <title>Single nucleus genome sequencing reveals high similarity among nuclei of an endomycorrhizal fungus.</title>
        <authorList>
            <person name="Lin K."/>
            <person name="Geurts R."/>
            <person name="Zhang Z."/>
            <person name="Limpens E."/>
            <person name="Saunders D.G."/>
            <person name="Mu D."/>
            <person name="Pang E."/>
            <person name="Cao H."/>
            <person name="Cha H."/>
            <person name="Lin T."/>
            <person name="Zhou Q."/>
            <person name="Shang Y."/>
            <person name="Li Y."/>
            <person name="Ivanov S."/>
            <person name="Sharma T."/>
            <person name="Velzen R.V."/>
            <person name="Ruijter N.D."/>
            <person name="Aanen D.K."/>
            <person name="Win J."/>
            <person name="Kamoun S."/>
            <person name="Bisseling T."/>
            <person name="Huang S."/>
        </authorList>
    </citation>
    <scope>NUCLEOTIDE SEQUENCE [LARGE SCALE GENOMIC DNA]</scope>
    <source>
        <strain evidence="3">DAOM197198w</strain>
    </source>
</reference>
<dbReference type="AlphaFoldDB" id="A0A015M6E8"/>
<dbReference type="OrthoDB" id="2338217at2759"/>
<gene>
    <name evidence="2" type="ORF">RirG_161950</name>
</gene>
<evidence type="ECO:0000313" key="2">
    <source>
        <dbReference type="EMBL" id="EXX62418.1"/>
    </source>
</evidence>
<proteinExistence type="predicted"/>
<sequence length="1245" mass="143591">MENNGECSQKRVSNKKGKNKLVDHIDHGEVANNEKETTPLKPIKQLKQITLNFPSITNNIRKKRFFSDIDTDDNGTDIDEESDDDECSDDEYNAVPRDGEPHMCPKEKKLRRHKYFSRLINPKHIRCICGKDLKLDKRYSVKNLKIHVRSKKACNAKIQGQHSVEKYFKSSSDEIPLSMQFPCQGLSNDQIKHYILHCPSDFGGSKRETELACQLFPQKFKDGHLVYSKLNSDERQELYSLQRAHATWFLDRGNLSVTSAKCKKFTARESKICEECDKLRNNSRFRDAISMQRATEKTFKYIPKRHIQDNRLVQLLGDDKLKTLYGNAIDEESDKCNMWTKLAEYGKKGAFKTNKTFSELVELMLQIKKIQEQGKSKRAVRYSEHLHHFFSLLSDSSREYGIFRKMLVGMDPRSIRYLRVRNGDYLTNPNLMYENLARFARAMEALKWTGPVVAMTDCTKIRTKLTYSQELGCIVGSTLSFDSTNVITYDDIHLKIKEIQDNKAIASQVRCVVLKIPISRIPPVVIALLPTKGDSKTQEIYAILKKIVDMSIQANINLISIGADGAITEYNAQVILMQGNDTQEFLTYDNEIYNVHFRAPIYSGKPIIRIQDPKHAKKNGRNAIHSGARFLVLGNHTVRYDQIYQLAQEENSALYMRDVINVDKQDDGAAYRVFCSTFLAQCQNNGHLDHDKAALFVYLFIFGELFDSFLNRDISHKTRIIMAMRAYFFLSTWKNYIEQCAILHSAKWYNMNKSCISPQSFNIFCSLAESLVLLILAHRNYYSNYPFFPWEYGTEALEHLFGIARQLIPDFTYYELYKVISRVQHRDNILRSENISDIQEKKSAAGYIFDFDTCISDINIEILRSWPSDDDINDAIRIASENAKEFSNFLQMKKQSKNTSYTDPLIPELSETNTNNLLTNEVVPQNITIDQVADELNRISQLENVFDDYFENNDISDNSRHEYSEDLLEINTADADNFIMKTEINYIINNPKTTVLQELNHEPEEKIFEKEGSCDIFLMLELRRSHEAFSRSDHPRGIQTRISVNLNQESQDKIDRNLANHLVNQLSNNQDHQIMRSRTQRWKGRNQLQSLVNSNKMQVTNIGCANVSQAHPLKKDGYLLVFTDGRLCIAKVIAMYQMIGGKHSFVTGTIDNIDLLSYISVSLFINIYGDSLFSNECIAGGRLYAHLKSKDIVYYFGANVPFMLHSNSLLTLDDNSLEIYSFFKKEETQLHLASIFDNRDINCND</sequence>
<accession>A0A015M6E8</accession>